<reference evidence="2 3" key="1">
    <citation type="submission" date="2024-05" db="EMBL/GenBank/DDBJ databases">
        <title>Genome sequence of Ponticoccus litoralis KCCM 90028.</title>
        <authorList>
            <person name="Kim J.M."/>
            <person name="Lee J.K."/>
            <person name="Choi B.J."/>
            <person name="Bayburt H."/>
            <person name="Baek J.H."/>
            <person name="Jeon C.O."/>
        </authorList>
    </citation>
    <scope>NUCLEOTIDE SEQUENCE [LARGE SCALE GENOMIC DNA]</scope>
    <source>
        <strain evidence="2 3">KCCM 90028</strain>
    </source>
</reference>
<dbReference type="AlphaFoldDB" id="A0AAW9S7B7"/>
<keyword evidence="1" id="KW-1133">Transmembrane helix</keyword>
<evidence type="ECO:0000256" key="1">
    <source>
        <dbReference type="SAM" id="Phobius"/>
    </source>
</evidence>
<dbReference type="EMBL" id="JBDNCH010000002">
    <property type="protein sequence ID" value="MEN9060746.1"/>
    <property type="molecule type" value="Genomic_DNA"/>
</dbReference>
<keyword evidence="1" id="KW-0812">Transmembrane</keyword>
<keyword evidence="3" id="KW-1185">Reference proteome</keyword>
<sequence length="73" mass="8230">MSLQSILDVRHPFFLPLWRRVALVALCGGWALMELALGNPLWALVFAAIGGWCGYQFFAIFDPKDYQPRDGSD</sequence>
<feature type="transmembrane region" description="Helical" evidence="1">
    <location>
        <begin position="12"/>
        <end position="33"/>
    </location>
</feature>
<accession>A0AAW9S7B7</accession>
<keyword evidence="1" id="KW-0472">Membrane</keyword>
<feature type="transmembrane region" description="Helical" evidence="1">
    <location>
        <begin position="39"/>
        <end position="61"/>
    </location>
</feature>
<comment type="caution">
    <text evidence="2">The sequence shown here is derived from an EMBL/GenBank/DDBJ whole genome shotgun (WGS) entry which is preliminary data.</text>
</comment>
<protein>
    <recommendedName>
        <fullName evidence="4">DUF3329 domain-containing protein</fullName>
    </recommendedName>
</protein>
<gene>
    <name evidence="2" type="ORF">ABFB10_06540</name>
</gene>
<name>A0AAW9S7B7_9RHOB</name>
<dbReference type="Proteomes" id="UP001428774">
    <property type="component" value="Unassembled WGS sequence"/>
</dbReference>
<evidence type="ECO:0008006" key="4">
    <source>
        <dbReference type="Google" id="ProtNLM"/>
    </source>
</evidence>
<evidence type="ECO:0000313" key="2">
    <source>
        <dbReference type="EMBL" id="MEN9060746.1"/>
    </source>
</evidence>
<evidence type="ECO:0000313" key="3">
    <source>
        <dbReference type="Proteomes" id="UP001428774"/>
    </source>
</evidence>
<organism evidence="2 3">
    <name type="scientific">Ponticoccus litoralis</name>
    <dbReference type="NCBI Taxonomy" id="422297"/>
    <lineage>
        <taxon>Bacteria</taxon>
        <taxon>Pseudomonadati</taxon>
        <taxon>Pseudomonadota</taxon>
        <taxon>Alphaproteobacteria</taxon>
        <taxon>Rhodobacterales</taxon>
        <taxon>Roseobacteraceae</taxon>
        <taxon>Ponticoccus</taxon>
    </lineage>
</organism>
<proteinExistence type="predicted"/>
<dbReference type="RefSeq" id="WP_347165895.1">
    <property type="nucleotide sequence ID" value="NZ_JBDNCH010000002.1"/>
</dbReference>